<sequence>MLSFRLLLLSAVVLLVAARSGGKARLDRIKVNPDTGHFLDTEGRVRVFHGLNAVFKEPPFYPPFARNGTGTCEANPRYTMCPEEISQLYNDWGFNVIRLGVLWNAVQPAEGEIDHAYLSTMKDLIEQLAAHGIYTIVDAHQDAMGSLFCGEGVPNWVVSKALALAKWNSSDPRTASQSFPYPFKFNISIDKSTGYPNHTDCMHNNFFAYYFTVESSAAWQSLYNEPELWAYFGQSWAAVAAALSSVDKVLAYELINEPPPGDLYKFWKDPLHPARFLSDEKNLAAMYNAAHEHIRRQDNDTIVMFESVVLDTYFGLLPLRSESDFVTSPGGPAYTDRAAYSYHLYCTNDAQGRPSKMPFCKDLLQNVWKGIQPTIKRLKTGAFLTEMGASGIDADSRELLQAVLDQADDGLQSWAYWTYKDFHDITTQNAATETLYNEDGSLQIPKLKTLSRTYAPAIAGQEIKMNFDPSSATFTLDYVYGSEFSGAVAVVAPTSIFLNEDLYYPNGFNVTVRPAAPSTSWRQVSKNYIEVHHDGLTSGGEHQISIVVTALEYNILQR</sequence>
<dbReference type="SUPFAM" id="SSF51445">
    <property type="entry name" value="(Trans)glycosidases"/>
    <property type="match status" value="1"/>
</dbReference>
<name>A0AAE0FLV8_9CHLO</name>
<dbReference type="InterPro" id="IPR017853">
    <property type="entry name" value="GH"/>
</dbReference>
<dbReference type="InterPro" id="IPR041036">
    <property type="entry name" value="GH5_C"/>
</dbReference>
<feature type="signal peptide" evidence="5">
    <location>
        <begin position="1"/>
        <end position="18"/>
    </location>
</feature>
<dbReference type="InterPro" id="IPR001547">
    <property type="entry name" value="Glyco_hydro_5"/>
</dbReference>
<keyword evidence="5" id="KW-0732">Signal</keyword>
<keyword evidence="9" id="KW-1185">Reference proteome</keyword>
<comment type="caution">
    <text evidence="8">The sequence shown here is derived from an EMBL/GenBank/DDBJ whole genome shotgun (WGS) entry which is preliminary data.</text>
</comment>
<keyword evidence="2 4" id="KW-0378">Hydrolase</keyword>
<organism evidence="8 9">
    <name type="scientific">Cymbomonas tetramitiformis</name>
    <dbReference type="NCBI Taxonomy" id="36881"/>
    <lineage>
        <taxon>Eukaryota</taxon>
        <taxon>Viridiplantae</taxon>
        <taxon>Chlorophyta</taxon>
        <taxon>Pyramimonadophyceae</taxon>
        <taxon>Pyramimonadales</taxon>
        <taxon>Pyramimonadaceae</taxon>
        <taxon>Cymbomonas</taxon>
    </lineage>
</organism>
<keyword evidence="3 4" id="KW-0326">Glycosidase</keyword>
<dbReference type="GO" id="GO:0016042">
    <property type="term" value="P:lipid catabolic process"/>
    <property type="evidence" value="ECO:0007669"/>
    <property type="project" value="UniProtKB-ARBA"/>
</dbReference>
<feature type="domain" description="Glycoside hydrolase family 5 C-terminal" evidence="7">
    <location>
        <begin position="452"/>
        <end position="546"/>
    </location>
</feature>
<feature type="chain" id="PRO_5041989354" description="Endoglycoceramidase" evidence="5">
    <location>
        <begin position="19"/>
        <end position="558"/>
    </location>
</feature>
<dbReference type="GO" id="GO:1901136">
    <property type="term" value="P:carbohydrate derivative catabolic process"/>
    <property type="evidence" value="ECO:0007669"/>
    <property type="project" value="UniProtKB-ARBA"/>
</dbReference>
<reference evidence="8 9" key="1">
    <citation type="journal article" date="2015" name="Genome Biol. Evol.">
        <title>Comparative Genomics of a Bacterivorous Green Alga Reveals Evolutionary Causalities and Consequences of Phago-Mixotrophic Mode of Nutrition.</title>
        <authorList>
            <person name="Burns J.A."/>
            <person name="Paasch A."/>
            <person name="Narechania A."/>
            <person name="Kim E."/>
        </authorList>
    </citation>
    <scope>NUCLEOTIDE SEQUENCE [LARGE SCALE GENOMIC DNA]</scope>
    <source>
        <strain evidence="8 9">PLY_AMNH</strain>
    </source>
</reference>
<dbReference type="Proteomes" id="UP001190700">
    <property type="component" value="Unassembled WGS sequence"/>
</dbReference>
<feature type="domain" description="Glycoside hydrolase family 5" evidence="6">
    <location>
        <begin position="81"/>
        <end position="421"/>
    </location>
</feature>
<proteinExistence type="inferred from homology"/>
<evidence type="ECO:0000256" key="2">
    <source>
        <dbReference type="ARBA" id="ARBA00022801"/>
    </source>
</evidence>
<dbReference type="InterPro" id="IPR052066">
    <property type="entry name" value="Glycosphingolipid_Hydrolases"/>
</dbReference>
<dbReference type="PANTHER" id="PTHR31308">
    <property type="match status" value="1"/>
</dbReference>
<evidence type="ECO:0000259" key="7">
    <source>
        <dbReference type="Pfam" id="PF18564"/>
    </source>
</evidence>
<dbReference type="PANTHER" id="PTHR31308:SF3">
    <property type="entry name" value="ENDOGLYCOCERAMIDASE"/>
    <property type="match status" value="1"/>
</dbReference>
<evidence type="ECO:0000259" key="6">
    <source>
        <dbReference type="Pfam" id="PF00150"/>
    </source>
</evidence>
<dbReference type="EMBL" id="LGRX02016433">
    <property type="protein sequence ID" value="KAK3262139.1"/>
    <property type="molecule type" value="Genomic_DNA"/>
</dbReference>
<dbReference type="Pfam" id="PF18564">
    <property type="entry name" value="Glyco_hydro_5_C"/>
    <property type="match status" value="1"/>
</dbReference>
<evidence type="ECO:0008006" key="10">
    <source>
        <dbReference type="Google" id="ProtNLM"/>
    </source>
</evidence>
<evidence type="ECO:0000313" key="8">
    <source>
        <dbReference type="EMBL" id="KAK3262139.1"/>
    </source>
</evidence>
<dbReference type="Gene3D" id="3.20.20.80">
    <property type="entry name" value="Glycosidases"/>
    <property type="match status" value="1"/>
</dbReference>
<evidence type="ECO:0000313" key="9">
    <source>
        <dbReference type="Proteomes" id="UP001190700"/>
    </source>
</evidence>
<comment type="similarity">
    <text evidence="1 4">Belongs to the glycosyl hydrolase 5 (cellulase A) family.</text>
</comment>
<accession>A0AAE0FLV8</accession>
<dbReference type="InterPro" id="IPR013780">
    <property type="entry name" value="Glyco_hydro_b"/>
</dbReference>
<evidence type="ECO:0000256" key="5">
    <source>
        <dbReference type="SAM" id="SignalP"/>
    </source>
</evidence>
<dbReference type="GO" id="GO:0000272">
    <property type="term" value="P:polysaccharide catabolic process"/>
    <property type="evidence" value="ECO:0007669"/>
    <property type="project" value="InterPro"/>
</dbReference>
<evidence type="ECO:0000256" key="4">
    <source>
        <dbReference type="RuleBase" id="RU361153"/>
    </source>
</evidence>
<gene>
    <name evidence="8" type="ORF">CYMTET_28991</name>
</gene>
<protein>
    <recommendedName>
        <fullName evidence="10">Endoglycoceramidase</fullName>
    </recommendedName>
</protein>
<evidence type="ECO:0000256" key="3">
    <source>
        <dbReference type="ARBA" id="ARBA00023295"/>
    </source>
</evidence>
<dbReference type="Pfam" id="PF00150">
    <property type="entry name" value="Cellulase"/>
    <property type="match status" value="1"/>
</dbReference>
<dbReference type="Gene3D" id="2.60.40.1180">
    <property type="entry name" value="Golgi alpha-mannosidase II"/>
    <property type="match status" value="1"/>
</dbReference>
<dbReference type="AlphaFoldDB" id="A0AAE0FLV8"/>
<dbReference type="GO" id="GO:0004553">
    <property type="term" value="F:hydrolase activity, hydrolyzing O-glycosyl compounds"/>
    <property type="evidence" value="ECO:0007669"/>
    <property type="project" value="InterPro"/>
</dbReference>
<evidence type="ECO:0000256" key="1">
    <source>
        <dbReference type="ARBA" id="ARBA00005641"/>
    </source>
</evidence>